<keyword evidence="2" id="KW-1185">Reference proteome</keyword>
<evidence type="ECO:0000313" key="2">
    <source>
        <dbReference type="Proteomes" id="UP000658997"/>
    </source>
</evidence>
<proteinExistence type="predicted"/>
<accession>A0A8H8QJ15</accession>
<dbReference type="AlphaFoldDB" id="A0A8H8QJ15"/>
<protein>
    <submittedName>
        <fullName evidence="1">Uncharacterized protein</fullName>
    </submittedName>
</protein>
<name>A0A8H8QJ15_9BASI</name>
<organism evidence="1 2">
    <name type="scientific">Ustilago bromivora</name>
    <dbReference type="NCBI Taxonomy" id="307758"/>
    <lineage>
        <taxon>Eukaryota</taxon>
        <taxon>Fungi</taxon>
        <taxon>Dikarya</taxon>
        <taxon>Basidiomycota</taxon>
        <taxon>Ustilaginomycotina</taxon>
        <taxon>Ustilaginomycetes</taxon>
        <taxon>Ustilaginales</taxon>
        <taxon>Ustilaginaceae</taxon>
        <taxon>Ustilago</taxon>
    </lineage>
</organism>
<dbReference type="EMBL" id="ULHB01000019">
    <property type="protein sequence ID" value="SYW76609.1"/>
    <property type="molecule type" value="Genomic_DNA"/>
</dbReference>
<dbReference type="Proteomes" id="UP000658997">
    <property type="component" value="Unassembled WGS sequence"/>
</dbReference>
<gene>
    <name evidence="1" type="ORF">UBRO2_01446</name>
</gene>
<comment type="caution">
    <text evidence="1">The sequence shown here is derived from an EMBL/GenBank/DDBJ whole genome shotgun (WGS) entry which is preliminary data.</text>
</comment>
<sequence length="99" mass="10997">MFSSGSSAPLPSHLREAPKTFIATTGCSTLATNYIWRGLAKSSRKRGAGVPDWYRAFVHHCFGLGTPPFPAIDLFLTEWVCDLAQSHPFHRIKHELDAL</sequence>
<evidence type="ECO:0000313" key="1">
    <source>
        <dbReference type="EMBL" id="SYW76609.1"/>
    </source>
</evidence>
<reference evidence="1" key="1">
    <citation type="submission" date="2018-08" db="EMBL/GenBank/DDBJ databases">
        <authorList>
            <person name="Guldener U."/>
        </authorList>
    </citation>
    <scope>NUCLEOTIDE SEQUENCE</scope>
    <source>
        <strain evidence="1">UB2</strain>
    </source>
</reference>